<gene>
    <name evidence="2" type="ORF">LSAT_V11C200078260</name>
</gene>
<keyword evidence="1" id="KW-1133">Transmembrane helix</keyword>
<feature type="transmembrane region" description="Helical" evidence="1">
    <location>
        <begin position="53"/>
        <end position="72"/>
    </location>
</feature>
<sequence length="112" mass="13388">MGHLRFDTYFVLRIKGLVKALSECYVCFPFGSHVVCKTYKRHRFVVNKVVQRLSIYPLLFQFLLFFCLHICAVNKRGCKLSFILLHRSLGLSFMNHVLKTLIFLQLLYFYWM</sequence>
<dbReference type="Proteomes" id="UP000235145">
    <property type="component" value="Unassembled WGS sequence"/>
</dbReference>
<keyword evidence="1" id="KW-0472">Membrane</keyword>
<keyword evidence="1" id="KW-0812">Transmembrane</keyword>
<evidence type="ECO:0000313" key="2">
    <source>
        <dbReference type="EMBL" id="KAJ0223347.1"/>
    </source>
</evidence>
<accession>A0A9R1WIG0</accession>
<evidence type="ECO:0000313" key="3">
    <source>
        <dbReference type="Proteomes" id="UP000235145"/>
    </source>
</evidence>
<name>A0A9R1WIG0_LACSA</name>
<feature type="transmembrane region" description="Helical" evidence="1">
    <location>
        <begin position="93"/>
        <end position="111"/>
    </location>
</feature>
<dbReference type="EMBL" id="NBSK02000002">
    <property type="protein sequence ID" value="KAJ0223347.1"/>
    <property type="molecule type" value="Genomic_DNA"/>
</dbReference>
<keyword evidence="3" id="KW-1185">Reference proteome</keyword>
<comment type="caution">
    <text evidence="2">The sequence shown here is derived from an EMBL/GenBank/DDBJ whole genome shotgun (WGS) entry which is preliminary data.</text>
</comment>
<proteinExistence type="predicted"/>
<dbReference type="AlphaFoldDB" id="A0A9R1WIG0"/>
<reference evidence="2 3" key="1">
    <citation type="journal article" date="2017" name="Nat. Commun.">
        <title>Genome assembly with in vitro proximity ligation data and whole-genome triplication in lettuce.</title>
        <authorList>
            <person name="Reyes-Chin-Wo S."/>
            <person name="Wang Z."/>
            <person name="Yang X."/>
            <person name="Kozik A."/>
            <person name="Arikit S."/>
            <person name="Song C."/>
            <person name="Xia L."/>
            <person name="Froenicke L."/>
            <person name="Lavelle D.O."/>
            <person name="Truco M.J."/>
            <person name="Xia R."/>
            <person name="Zhu S."/>
            <person name="Xu C."/>
            <person name="Xu H."/>
            <person name="Xu X."/>
            <person name="Cox K."/>
            <person name="Korf I."/>
            <person name="Meyers B.C."/>
            <person name="Michelmore R.W."/>
        </authorList>
    </citation>
    <scope>NUCLEOTIDE SEQUENCE [LARGE SCALE GENOMIC DNA]</scope>
    <source>
        <strain evidence="3">cv. Salinas</strain>
        <tissue evidence="2">Seedlings</tissue>
    </source>
</reference>
<organism evidence="2 3">
    <name type="scientific">Lactuca sativa</name>
    <name type="common">Garden lettuce</name>
    <dbReference type="NCBI Taxonomy" id="4236"/>
    <lineage>
        <taxon>Eukaryota</taxon>
        <taxon>Viridiplantae</taxon>
        <taxon>Streptophyta</taxon>
        <taxon>Embryophyta</taxon>
        <taxon>Tracheophyta</taxon>
        <taxon>Spermatophyta</taxon>
        <taxon>Magnoliopsida</taxon>
        <taxon>eudicotyledons</taxon>
        <taxon>Gunneridae</taxon>
        <taxon>Pentapetalae</taxon>
        <taxon>asterids</taxon>
        <taxon>campanulids</taxon>
        <taxon>Asterales</taxon>
        <taxon>Asteraceae</taxon>
        <taxon>Cichorioideae</taxon>
        <taxon>Cichorieae</taxon>
        <taxon>Lactucinae</taxon>
        <taxon>Lactuca</taxon>
    </lineage>
</organism>
<protein>
    <submittedName>
        <fullName evidence="2">Uncharacterized protein</fullName>
    </submittedName>
</protein>
<evidence type="ECO:0000256" key="1">
    <source>
        <dbReference type="SAM" id="Phobius"/>
    </source>
</evidence>